<comment type="caution">
    <text evidence="2">The sequence shown here is derived from an EMBL/GenBank/DDBJ whole genome shotgun (WGS) entry which is preliminary data.</text>
</comment>
<dbReference type="Proteomes" id="UP001482620">
    <property type="component" value="Unassembled WGS sequence"/>
</dbReference>
<accession>A0ABV0T8Y5</accession>
<feature type="region of interest" description="Disordered" evidence="1">
    <location>
        <begin position="1"/>
        <end position="43"/>
    </location>
</feature>
<proteinExistence type="predicted"/>
<protein>
    <submittedName>
        <fullName evidence="2">Uncharacterized protein</fullName>
    </submittedName>
</protein>
<evidence type="ECO:0000256" key="1">
    <source>
        <dbReference type="SAM" id="MobiDB-lite"/>
    </source>
</evidence>
<reference evidence="2 3" key="1">
    <citation type="submission" date="2021-06" db="EMBL/GenBank/DDBJ databases">
        <authorList>
            <person name="Palmer J.M."/>
        </authorList>
    </citation>
    <scope>NUCLEOTIDE SEQUENCE [LARGE SCALE GENOMIC DNA]</scope>
    <source>
        <strain evidence="3">if_2019</strain>
        <tissue evidence="2">Muscle</tissue>
    </source>
</reference>
<evidence type="ECO:0000313" key="2">
    <source>
        <dbReference type="EMBL" id="MEQ2228881.1"/>
    </source>
</evidence>
<evidence type="ECO:0000313" key="3">
    <source>
        <dbReference type="Proteomes" id="UP001482620"/>
    </source>
</evidence>
<keyword evidence="3" id="KW-1185">Reference proteome</keyword>
<dbReference type="EMBL" id="JAHRIQ010024234">
    <property type="protein sequence ID" value="MEQ2228881.1"/>
    <property type="molecule type" value="Genomic_DNA"/>
</dbReference>
<sequence>MMMMMSSSDRSSIKRRKRAVLPGLSAAPQTGEESWGPGCGSSDSKQEAVLLISHTGVCLYNHCMMNDCRAEAGLSSASFPSVDLWARLSRFVSTRSSLH</sequence>
<name>A0ABV0T8Y5_9TELE</name>
<feature type="compositionally biased region" description="Low complexity" evidence="1">
    <location>
        <begin position="1"/>
        <end position="10"/>
    </location>
</feature>
<gene>
    <name evidence="2" type="ORF">ILYODFUR_013215</name>
</gene>
<organism evidence="2 3">
    <name type="scientific">Ilyodon furcidens</name>
    <name type="common">goldbreast splitfin</name>
    <dbReference type="NCBI Taxonomy" id="33524"/>
    <lineage>
        <taxon>Eukaryota</taxon>
        <taxon>Metazoa</taxon>
        <taxon>Chordata</taxon>
        <taxon>Craniata</taxon>
        <taxon>Vertebrata</taxon>
        <taxon>Euteleostomi</taxon>
        <taxon>Actinopterygii</taxon>
        <taxon>Neopterygii</taxon>
        <taxon>Teleostei</taxon>
        <taxon>Neoteleostei</taxon>
        <taxon>Acanthomorphata</taxon>
        <taxon>Ovalentaria</taxon>
        <taxon>Atherinomorphae</taxon>
        <taxon>Cyprinodontiformes</taxon>
        <taxon>Goodeidae</taxon>
        <taxon>Ilyodon</taxon>
    </lineage>
</organism>